<evidence type="ECO:0000259" key="7">
    <source>
        <dbReference type="PROSITE" id="PS50850"/>
    </source>
</evidence>
<sequence length="457" mass="47298">MGTGVTTTAGVRSLFGVRDYRHLFGAQVIALLGTGLATVALALLAYRLAGSRAGAVLGTALVIKMVVYVTIAPIAGAYADRLPRRWLLVGLDMVRALVVLALPFVTSVWQVYVLIGVLQAASAAFTPTFQAVLPDILPDQRDYTRALSASQLAASMETLLSPALAAAVLTVASFHWLFAGTTVGFVASAMLVATSTIPSARPSDRTGPVDRIAAGMRIFAATPRLRGVLGLNLAIAGAGAIVMVNTVNIVRDVLGGDDNDVALLLAANGVGTIVVAACLPRLLDRVPERPVMLSGGIVLSAGAAGAVALSTVTLGEVRSVAAAVVWAVLGVGAGLVLTPVGRVLRRSAREADRPAVFAAQFSLSHACWLLSYPIAGYLVTSAGFTIGWLALAALTVTGTVIAVAVWPRRDPVRLTHTHPAPPTGEGHLADAIPAGAYTHTHEFIIDADHPRWPTPHG</sequence>
<dbReference type="Proteomes" id="UP001596337">
    <property type="component" value="Unassembled WGS sequence"/>
</dbReference>
<feature type="transmembrane region" description="Helical" evidence="6">
    <location>
        <begin position="261"/>
        <end position="279"/>
    </location>
</feature>
<comment type="caution">
    <text evidence="8">The sequence shown here is derived from an EMBL/GenBank/DDBJ whole genome shotgun (WGS) entry which is preliminary data.</text>
</comment>
<accession>A0ABW2C2P1</accession>
<feature type="transmembrane region" description="Helical" evidence="6">
    <location>
        <begin position="356"/>
        <end position="379"/>
    </location>
</feature>
<dbReference type="InterPro" id="IPR011701">
    <property type="entry name" value="MFS"/>
</dbReference>
<gene>
    <name evidence="8" type="ORF">ACFQGD_18020</name>
</gene>
<evidence type="ECO:0000256" key="3">
    <source>
        <dbReference type="ARBA" id="ARBA00022692"/>
    </source>
</evidence>
<evidence type="ECO:0000256" key="2">
    <source>
        <dbReference type="ARBA" id="ARBA00022475"/>
    </source>
</evidence>
<feature type="transmembrane region" description="Helical" evidence="6">
    <location>
        <begin position="320"/>
        <end position="344"/>
    </location>
</feature>
<dbReference type="InterPro" id="IPR036259">
    <property type="entry name" value="MFS_trans_sf"/>
</dbReference>
<dbReference type="EMBL" id="JBHSXX010000001">
    <property type="protein sequence ID" value="MFC6869044.1"/>
    <property type="molecule type" value="Genomic_DNA"/>
</dbReference>
<feature type="transmembrane region" description="Helical" evidence="6">
    <location>
        <begin position="291"/>
        <end position="314"/>
    </location>
</feature>
<keyword evidence="4 6" id="KW-1133">Transmembrane helix</keyword>
<dbReference type="CDD" id="cd06173">
    <property type="entry name" value="MFS_MefA_like"/>
    <property type="match status" value="1"/>
</dbReference>
<dbReference type="PROSITE" id="PS50850">
    <property type="entry name" value="MFS"/>
    <property type="match status" value="1"/>
</dbReference>
<feature type="domain" description="Major facilitator superfamily (MFS) profile" evidence="7">
    <location>
        <begin position="1"/>
        <end position="410"/>
    </location>
</feature>
<evidence type="ECO:0000313" key="8">
    <source>
        <dbReference type="EMBL" id="MFC6869044.1"/>
    </source>
</evidence>
<evidence type="ECO:0000256" key="4">
    <source>
        <dbReference type="ARBA" id="ARBA00022989"/>
    </source>
</evidence>
<dbReference type="Pfam" id="PF07690">
    <property type="entry name" value="MFS_1"/>
    <property type="match status" value="2"/>
</dbReference>
<keyword evidence="9" id="KW-1185">Reference proteome</keyword>
<evidence type="ECO:0000256" key="5">
    <source>
        <dbReference type="ARBA" id="ARBA00023136"/>
    </source>
</evidence>
<feature type="transmembrane region" description="Helical" evidence="6">
    <location>
        <begin position="55"/>
        <end position="79"/>
    </location>
</feature>
<proteinExistence type="predicted"/>
<name>A0ABW2C2P1_9PSEU</name>
<reference evidence="9" key="1">
    <citation type="journal article" date="2019" name="Int. J. Syst. Evol. Microbiol.">
        <title>The Global Catalogue of Microorganisms (GCM) 10K type strain sequencing project: providing services to taxonomists for standard genome sequencing and annotation.</title>
        <authorList>
            <consortium name="The Broad Institute Genomics Platform"/>
            <consortium name="The Broad Institute Genome Sequencing Center for Infectious Disease"/>
            <person name="Wu L."/>
            <person name="Ma J."/>
        </authorList>
    </citation>
    <scope>NUCLEOTIDE SEQUENCE [LARGE SCALE GENOMIC DNA]</scope>
    <source>
        <strain evidence="9">KCTC 32255</strain>
    </source>
</reference>
<evidence type="ECO:0000256" key="1">
    <source>
        <dbReference type="ARBA" id="ARBA00004651"/>
    </source>
</evidence>
<dbReference type="SUPFAM" id="SSF103473">
    <property type="entry name" value="MFS general substrate transporter"/>
    <property type="match status" value="1"/>
</dbReference>
<dbReference type="PANTHER" id="PTHR23513:SF18">
    <property type="entry name" value="INTEGRAL MEMBRANE PROTEIN"/>
    <property type="match status" value="1"/>
</dbReference>
<protein>
    <submittedName>
        <fullName evidence="8">MFS transporter</fullName>
    </submittedName>
</protein>
<comment type="subcellular location">
    <subcellularLocation>
        <location evidence="1">Cell membrane</location>
        <topology evidence="1">Multi-pass membrane protein</topology>
    </subcellularLocation>
</comment>
<dbReference type="PANTHER" id="PTHR23513">
    <property type="entry name" value="INTEGRAL MEMBRANE EFFLUX PROTEIN-RELATED"/>
    <property type="match status" value="1"/>
</dbReference>
<feature type="transmembrane region" description="Helical" evidence="6">
    <location>
        <begin position="174"/>
        <end position="193"/>
    </location>
</feature>
<keyword evidence="3 6" id="KW-0812">Transmembrane</keyword>
<keyword evidence="5 6" id="KW-0472">Membrane</keyword>
<feature type="transmembrane region" description="Helical" evidence="6">
    <location>
        <begin position="227"/>
        <end position="249"/>
    </location>
</feature>
<organism evidence="8 9">
    <name type="scientific">Haloechinothrix salitolerans</name>
    <dbReference type="NCBI Taxonomy" id="926830"/>
    <lineage>
        <taxon>Bacteria</taxon>
        <taxon>Bacillati</taxon>
        <taxon>Actinomycetota</taxon>
        <taxon>Actinomycetes</taxon>
        <taxon>Pseudonocardiales</taxon>
        <taxon>Pseudonocardiaceae</taxon>
        <taxon>Haloechinothrix</taxon>
    </lineage>
</organism>
<feature type="transmembrane region" description="Helical" evidence="6">
    <location>
        <begin position="385"/>
        <end position="406"/>
    </location>
</feature>
<dbReference type="RefSeq" id="WP_345393293.1">
    <property type="nucleotide sequence ID" value="NZ_BAABLA010000018.1"/>
</dbReference>
<dbReference type="Gene3D" id="1.20.1250.20">
    <property type="entry name" value="MFS general substrate transporter like domains"/>
    <property type="match status" value="1"/>
</dbReference>
<dbReference type="InterPro" id="IPR020846">
    <property type="entry name" value="MFS_dom"/>
</dbReference>
<keyword evidence="2" id="KW-1003">Cell membrane</keyword>
<evidence type="ECO:0000256" key="6">
    <source>
        <dbReference type="SAM" id="Phobius"/>
    </source>
</evidence>
<evidence type="ECO:0000313" key="9">
    <source>
        <dbReference type="Proteomes" id="UP001596337"/>
    </source>
</evidence>
<feature type="transmembrane region" description="Helical" evidence="6">
    <location>
        <begin position="28"/>
        <end position="49"/>
    </location>
</feature>